<feature type="region of interest" description="Disordered" evidence="8">
    <location>
        <begin position="1"/>
        <end position="30"/>
    </location>
</feature>
<sequence length="250" mass="28587">MVDPVKLCESSSSQLNWPQPEELSQKEEGESKESKIKYYLLTVVTEDRLKELVADRLGKEVENHEQEGLVRAEDHKVSLGSQRESIFHNNDLGCQKGEKSQNASLQTAFEEKQTAVSRKRCCNVGNFQENVISGRPSLGQSTYQCTVCKRCFSRSSSLFNHLCTQTAKTLHKCTQCEQVFSFNSALIQHQKMHQRQKISLECSECGDHFTCRSGLAIHQKTHKREKRPYICLQCNQCFYHASELVTHAHM</sequence>
<evidence type="ECO:0000256" key="1">
    <source>
        <dbReference type="ARBA" id="ARBA00004123"/>
    </source>
</evidence>
<dbReference type="SMART" id="SM00355">
    <property type="entry name" value="ZnF_C2H2"/>
    <property type="match status" value="4"/>
</dbReference>
<evidence type="ECO:0000313" key="10">
    <source>
        <dbReference type="Ensembl" id="ENSPSTP00000009946.1"/>
    </source>
</evidence>
<keyword evidence="5" id="KW-0862">Zinc</keyword>
<dbReference type="GO" id="GO:0008270">
    <property type="term" value="F:zinc ion binding"/>
    <property type="evidence" value="ECO:0007669"/>
    <property type="project" value="UniProtKB-KW"/>
</dbReference>
<dbReference type="GO" id="GO:0000978">
    <property type="term" value="F:RNA polymerase II cis-regulatory region sequence-specific DNA binding"/>
    <property type="evidence" value="ECO:0007669"/>
    <property type="project" value="TreeGrafter"/>
</dbReference>
<evidence type="ECO:0000256" key="8">
    <source>
        <dbReference type="SAM" id="MobiDB-lite"/>
    </source>
</evidence>
<evidence type="ECO:0000256" key="4">
    <source>
        <dbReference type="ARBA" id="ARBA00022771"/>
    </source>
</evidence>
<protein>
    <recommendedName>
        <fullName evidence="9">C2H2-type domain-containing protein</fullName>
    </recommendedName>
</protein>
<comment type="subcellular location">
    <subcellularLocation>
        <location evidence="1">Nucleus</location>
    </subcellularLocation>
</comment>
<keyword evidence="6" id="KW-0539">Nucleus</keyword>
<reference evidence="10" key="1">
    <citation type="submission" date="2025-05" db="UniProtKB">
        <authorList>
            <consortium name="Ensembl"/>
        </authorList>
    </citation>
    <scope>IDENTIFICATION</scope>
</reference>
<feature type="domain" description="C2H2-type" evidence="9">
    <location>
        <begin position="143"/>
        <end position="170"/>
    </location>
</feature>
<dbReference type="PANTHER" id="PTHR23226">
    <property type="entry name" value="ZINC FINGER AND SCAN DOMAIN-CONTAINING"/>
    <property type="match status" value="1"/>
</dbReference>
<name>A0A8C9L8J6_PAVCR</name>
<dbReference type="Gene3D" id="3.30.160.60">
    <property type="entry name" value="Classic Zinc Finger"/>
    <property type="match status" value="3"/>
</dbReference>
<dbReference type="Proteomes" id="UP000694428">
    <property type="component" value="Unplaced"/>
</dbReference>
<evidence type="ECO:0000256" key="2">
    <source>
        <dbReference type="ARBA" id="ARBA00022723"/>
    </source>
</evidence>
<organism evidence="10 11">
    <name type="scientific">Pavo cristatus</name>
    <name type="common">Indian peafowl</name>
    <name type="synonym">Blue peafowl</name>
    <dbReference type="NCBI Taxonomy" id="9049"/>
    <lineage>
        <taxon>Eukaryota</taxon>
        <taxon>Metazoa</taxon>
        <taxon>Chordata</taxon>
        <taxon>Craniata</taxon>
        <taxon>Vertebrata</taxon>
        <taxon>Euteleostomi</taxon>
        <taxon>Archelosauria</taxon>
        <taxon>Archosauria</taxon>
        <taxon>Dinosauria</taxon>
        <taxon>Saurischia</taxon>
        <taxon>Theropoda</taxon>
        <taxon>Coelurosauria</taxon>
        <taxon>Aves</taxon>
        <taxon>Neognathae</taxon>
        <taxon>Galloanserae</taxon>
        <taxon>Galliformes</taxon>
        <taxon>Phasianidae</taxon>
        <taxon>Phasianinae</taxon>
        <taxon>Pavo</taxon>
    </lineage>
</organism>
<dbReference type="AlphaFoldDB" id="A0A8C9L8J6"/>
<feature type="domain" description="C2H2-type" evidence="9">
    <location>
        <begin position="200"/>
        <end position="227"/>
    </location>
</feature>
<proteinExistence type="predicted"/>
<feature type="domain" description="C2H2-type" evidence="9">
    <location>
        <begin position="171"/>
        <end position="198"/>
    </location>
</feature>
<dbReference type="Pfam" id="PF00096">
    <property type="entry name" value="zf-C2H2"/>
    <property type="match status" value="2"/>
</dbReference>
<keyword evidence="4 7" id="KW-0863">Zinc-finger</keyword>
<dbReference type="GO" id="GO:0000981">
    <property type="term" value="F:DNA-binding transcription factor activity, RNA polymerase II-specific"/>
    <property type="evidence" value="ECO:0007669"/>
    <property type="project" value="TreeGrafter"/>
</dbReference>
<dbReference type="PANTHER" id="PTHR23226:SF416">
    <property type="entry name" value="FI01424P"/>
    <property type="match status" value="1"/>
</dbReference>
<dbReference type="PROSITE" id="PS50157">
    <property type="entry name" value="ZINC_FINGER_C2H2_2"/>
    <property type="match status" value="4"/>
</dbReference>
<accession>A0A8C9L8J6</accession>
<evidence type="ECO:0000256" key="5">
    <source>
        <dbReference type="ARBA" id="ARBA00022833"/>
    </source>
</evidence>
<dbReference type="InterPro" id="IPR036236">
    <property type="entry name" value="Znf_C2H2_sf"/>
</dbReference>
<keyword evidence="11" id="KW-1185">Reference proteome</keyword>
<dbReference type="Ensembl" id="ENSPSTT00000010443.1">
    <property type="protein sequence ID" value="ENSPSTP00000009946.1"/>
    <property type="gene ID" value="ENSPSTG00000007027.1"/>
</dbReference>
<keyword evidence="3" id="KW-0677">Repeat</keyword>
<feature type="domain" description="C2H2-type" evidence="9">
    <location>
        <begin position="229"/>
        <end position="250"/>
    </location>
</feature>
<keyword evidence="2" id="KW-0479">Metal-binding</keyword>
<evidence type="ECO:0000256" key="7">
    <source>
        <dbReference type="PROSITE-ProRule" id="PRU00042"/>
    </source>
</evidence>
<dbReference type="Ensembl" id="ENSPSTT00000013757.1">
    <property type="protein sequence ID" value="ENSPSTP00000013121.1"/>
    <property type="gene ID" value="ENSPSTG00000009277.1"/>
</dbReference>
<evidence type="ECO:0000259" key="9">
    <source>
        <dbReference type="PROSITE" id="PS50157"/>
    </source>
</evidence>
<evidence type="ECO:0000313" key="11">
    <source>
        <dbReference type="Proteomes" id="UP000694428"/>
    </source>
</evidence>
<dbReference type="SUPFAM" id="SSF57667">
    <property type="entry name" value="beta-beta-alpha zinc fingers"/>
    <property type="match status" value="2"/>
</dbReference>
<evidence type="ECO:0000256" key="3">
    <source>
        <dbReference type="ARBA" id="ARBA00022737"/>
    </source>
</evidence>
<dbReference type="GO" id="GO:0005634">
    <property type="term" value="C:nucleus"/>
    <property type="evidence" value="ECO:0007669"/>
    <property type="project" value="UniProtKB-SubCell"/>
</dbReference>
<dbReference type="InterPro" id="IPR013087">
    <property type="entry name" value="Znf_C2H2_type"/>
</dbReference>
<dbReference type="PROSITE" id="PS00028">
    <property type="entry name" value="ZINC_FINGER_C2H2_1"/>
    <property type="match status" value="2"/>
</dbReference>
<evidence type="ECO:0000256" key="6">
    <source>
        <dbReference type="ARBA" id="ARBA00023242"/>
    </source>
</evidence>